<organism evidence="1 2">
    <name type="scientific">Parendozoicomonas callyspongiae</name>
    <dbReference type="NCBI Taxonomy" id="2942213"/>
    <lineage>
        <taxon>Bacteria</taxon>
        <taxon>Pseudomonadati</taxon>
        <taxon>Pseudomonadota</taxon>
        <taxon>Gammaproteobacteria</taxon>
        <taxon>Oceanospirillales</taxon>
        <taxon>Endozoicomonadaceae</taxon>
        <taxon>Parendozoicomonas</taxon>
    </lineage>
</organism>
<dbReference type="EMBL" id="JAMFLX010000005">
    <property type="protein sequence ID" value="MCL6269355.1"/>
    <property type="molecule type" value="Genomic_DNA"/>
</dbReference>
<accession>A0ABT0PDB6</accession>
<name>A0ABT0PDB6_9GAMM</name>
<sequence length="369" mass="41898">MPKALTRTIISRLNPFLTLTAILAAVLLVLYLEQLDASSMAQITVTENHKPNSPHFLNEYEVKGPFSGPESQETAHLELSCCNKTSEHFEQSLIITKGSAQLIEEGQTVSFSGVCLTQDARLALLVYNWDGSPTLGGIKSAHLFNPVTREFEGYELESYIDTGFEEGIPLGSHELIQCDYDEQLFPRDGKPFKPCYCNLEPLEQEEELNIEIDAFLGPEDNLVISDFEDAFFAGTPHEVDYRIVGAEQVRKLVSIIEEADALPFSVKQLENDKREVLSIIYNRPVYHSFSALLTREKDAPEWLLIYRATPSSKGFHPQFLEELHKDSRISVTLCTEDCTWWGRRFSSVDIVVNKDKVNMYYRSDIEEEL</sequence>
<proteinExistence type="predicted"/>
<evidence type="ECO:0000313" key="2">
    <source>
        <dbReference type="Proteomes" id="UP001203338"/>
    </source>
</evidence>
<comment type="caution">
    <text evidence="1">The sequence shown here is derived from an EMBL/GenBank/DDBJ whole genome shotgun (WGS) entry which is preliminary data.</text>
</comment>
<keyword evidence="2" id="KW-1185">Reference proteome</keyword>
<reference evidence="1 2" key="1">
    <citation type="submission" date="2022-05" db="EMBL/GenBank/DDBJ databases">
        <authorList>
            <person name="Park J.-S."/>
        </authorList>
    </citation>
    <scope>NUCLEOTIDE SEQUENCE [LARGE SCALE GENOMIC DNA]</scope>
    <source>
        <strain evidence="1 2">2012CJ34-2</strain>
    </source>
</reference>
<protein>
    <submittedName>
        <fullName evidence="1">Uncharacterized protein</fullName>
    </submittedName>
</protein>
<dbReference type="Proteomes" id="UP001203338">
    <property type="component" value="Unassembled WGS sequence"/>
</dbReference>
<gene>
    <name evidence="1" type="ORF">M3P05_05270</name>
</gene>
<evidence type="ECO:0000313" key="1">
    <source>
        <dbReference type="EMBL" id="MCL6269355.1"/>
    </source>
</evidence>
<dbReference type="RefSeq" id="WP_249698347.1">
    <property type="nucleotide sequence ID" value="NZ_JAMFLX010000005.1"/>
</dbReference>